<dbReference type="PANTHER" id="PTHR31286">
    <property type="entry name" value="GLYCINE-RICH CELL WALL STRUCTURAL PROTEIN 1.8-LIKE"/>
    <property type="match status" value="1"/>
</dbReference>
<evidence type="ECO:0000256" key="1">
    <source>
        <dbReference type="SAM" id="MobiDB-lite"/>
    </source>
</evidence>
<keyword evidence="3" id="KW-1185">Reference proteome</keyword>
<name>A0AAF0UAH4_SOLVR</name>
<feature type="compositionally biased region" description="Basic and acidic residues" evidence="1">
    <location>
        <begin position="129"/>
        <end position="161"/>
    </location>
</feature>
<feature type="compositionally biased region" description="Basic and acidic residues" evidence="1">
    <location>
        <begin position="94"/>
        <end position="118"/>
    </location>
</feature>
<dbReference type="InterPro" id="IPR040256">
    <property type="entry name" value="At4g02000-like"/>
</dbReference>
<dbReference type="AlphaFoldDB" id="A0AAF0UAH4"/>
<dbReference type="EMBL" id="CP133619">
    <property type="protein sequence ID" value="WMV42195.1"/>
    <property type="molecule type" value="Genomic_DNA"/>
</dbReference>
<dbReference type="Proteomes" id="UP001234989">
    <property type="component" value="Chromosome 8"/>
</dbReference>
<accession>A0AAF0UAH4</accession>
<evidence type="ECO:0000313" key="3">
    <source>
        <dbReference type="Proteomes" id="UP001234989"/>
    </source>
</evidence>
<sequence>MFSLASAVGKPLQVDLATQNKTRPSCARVKVEVDLLGEFPKRINLGMRMKMGEVMEKWIRNNYDYVPKYCKFCKLQGHNEKECVIIHPELYPKEENKKEETSDKNTSENELEQVHESEGVDTDAMLAISREEGELIDEKADKEVPKIKTSAEQEISDKQNSEEDESINVNVEYVSKNGDLSPRRIDDLKSKMKKNTKQSPNELEAYRRKLGLPNARVNSSSKIWVFWEDNWVEKGSTDTMQQLTM</sequence>
<feature type="region of interest" description="Disordered" evidence="1">
    <location>
        <begin position="94"/>
        <end position="164"/>
    </location>
</feature>
<proteinExistence type="predicted"/>
<feature type="compositionally biased region" description="Basic and acidic residues" evidence="1">
    <location>
        <begin position="181"/>
        <end position="190"/>
    </location>
</feature>
<feature type="region of interest" description="Disordered" evidence="1">
    <location>
        <begin position="178"/>
        <end position="202"/>
    </location>
</feature>
<dbReference type="PANTHER" id="PTHR31286:SF179">
    <property type="entry name" value="RNASE H TYPE-1 DOMAIN-CONTAINING PROTEIN"/>
    <property type="match status" value="1"/>
</dbReference>
<organism evidence="2 3">
    <name type="scientific">Solanum verrucosum</name>
    <dbReference type="NCBI Taxonomy" id="315347"/>
    <lineage>
        <taxon>Eukaryota</taxon>
        <taxon>Viridiplantae</taxon>
        <taxon>Streptophyta</taxon>
        <taxon>Embryophyta</taxon>
        <taxon>Tracheophyta</taxon>
        <taxon>Spermatophyta</taxon>
        <taxon>Magnoliopsida</taxon>
        <taxon>eudicotyledons</taxon>
        <taxon>Gunneridae</taxon>
        <taxon>Pentapetalae</taxon>
        <taxon>asterids</taxon>
        <taxon>lamiids</taxon>
        <taxon>Solanales</taxon>
        <taxon>Solanaceae</taxon>
        <taxon>Solanoideae</taxon>
        <taxon>Solaneae</taxon>
        <taxon>Solanum</taxon>
    </lineage>
</organism>
<evidence type="ECO:0008006" key="4">
    <source>
        <dbReference type="Google" id="ProtNLM"/>
    </source>
</evidence>
<reference evidence="2" key="1">
    <citation type="submission" date="2023-08" db="EMBL/GenBank/DDBJ databases">
        <title>A de novo genome assembly of Solanum verrucosum Schlechtendal, a Mexican diploid species geographically isolated from the other diploid A-genome species in potato relatives.</title>
        <authorList>
            <person name="Hosaka K."/>
        </authorList>
    </citation>
    <scope>NUCLEOTIDE SEQUENCE</scope>
    <source>
        <tissue evidence="2">Young leaves</tissue>
    </source>
</reference>
<gene>
    <name evidence="2" type="ORF">MTR67_035580</name>
</gene>
<evidence type="ECO:0000313" key="2">
    <source>
        <dbReference type="EMBL" id="WMV42195.1"/>
    </source>
</evidence>
<protein>
    <recommendedName>
        <fullName evidence="4">DUF4283 domain-containing protein</fullName>
    </recommendedName>
</protein>